<keyword evidence="16" id="KW-1185">Reference proteome</keyword>
<evidence type="ECO:0000256" key="2">
    <source>
        <dbReference type="ARBA" id="ARBA00005464"/>
    </source>
</evidence>
<dbReference type="EMBL" id="JACJFM010000004">
    <property type="protein sequence ID" value="MBB1485970.1"/>
    <property type="molecule type" value="Genomic_DNA"/>
</dbReference>
<comment type="domain">
    <text evidence="11">Consists of 3 domains; the N-terminus binds the ribosome, the middle domain has PPIase activity, while the C-terminus has intrinsic chaperone activity on its own.</text>
</comment>
<comment type="catalytic activity">
    <reaction evidence="1 11 12">
        <text>[protein]-peptidylproline (omega=180) = [protein]-peptidylproline (omega=0)</text>
        <dbReference type="Rhea" id="RHEA:16237"/>
        <dbReference type="Rhea" id="RHEA-COMP:10747"/>
        <dbReference type="Rhea" id="RHEA-COMP:10748"/>
        <dbReference type="ChEBI" id="CHEBI:83833"/>
        <dbReference type="ChEBI" id="CHEBI:83834"/>
        <dbReference type="EC" id="5.2.1.8"/>
    </reaction>
</comment>
<dbReference type="RefSeq" id="WP_182807750.1">
    <property type="nucleotide sequence ID" value="NZ_JACJFM010000004.1"/>
</dbReference>
<dbReference type="InterPro" id="IPR008880">
    <property type="entry name" value="Trigger_fac_C"/>
</dbReference>
<comment type="similarity">
    <text evidence="2 11 13">Belongs to the FKBP-type PPIase family. Tig subfamily.</text>
</comment>
<dbReference type="InterPro" id="IPR027304">
    <property type="entry name" value="Trigger_fact/SurA_dom_sf"/>
</dbReference>
<feature type="domain" description="PPIase FKBP-type" evidence="14">
    <location>
        <begin position="161"/>
        <end position="249"/>
    </location>
</feature>
<dbReference type="NCBIfam" id="TIGR00115">
    <property type="entry name" value="tig"/>
    <property type="match status" value="1"/>
</dbReference>
<evidence type="ECO:0000259" key="14">
    <source>
        <dbReference type="PROSITE" id="PS50059"/>
    </source>
</evidence>
<dbReference type="Pfam" id="PF05698">
    <property type="entry name" value="Trigger_C"/>
    <property type="match status" value="1"/>
</dbReference>
<keyword evidence="5 11" id="KW-0132">Cell division</keyword>
<reference evidence="15 16" key="1">
    <citation type="submission" date="2020-08" db="EMBL/GenBank/DDBJ databases">
        <title>Oceanospirillum sp. nov. isolated from marine sediment.</title>
        <authorList>
            <person name="Ji X."/>
        </authorList>
    </citation>
    <scope>NUCLEOTIDE SEQUENCE [LARGE SCALE GENOMIC DNA]</scope>
    <source>
        <strain evidence="15 16">D5</strain>
    </source>
</reference>
<comment type="function">
    <text evidence="11">Involved in protein export. Acts as a chaperone by maintaining the newly synthesized protein in an open conformation. Functions as a peptidyl-prolyl cis-trans isomerase.</text>
</comment>
<dbReference type="GO" id="GO:0044183">
    <property type="term" value="F:protein folding chaperone"/>
    <property type="evidence" value="ECO:0007669"/>
    <property type="project" value="TreeGrafter"/>
</dbReference>
<evidence type="ECO:0000256" key="6">
    <source>
        <dbReference type="ARBA" id="ARBA00023110"/>
    </source>
</evidence>
<dbReference type="PANTHER" id="PTHR30560">
    <property type="entry name" value="TRIGGER FACTOR CHAPERONE AND PEPTIDYL-PROLYL CIS/TRANS ISOMERASE"/>
    <property type="match status" value="1"/>
</dbReference>
<evidence type="ECO:0000256" key="9">
    <source>
        <dbReference type="ARBA" id="ARBA00023306"/>
    </source>
</evidence>
<keyword evidence="11" id="KW-0963">Cytoplasm</keyword>
<evidence type="ECO:0000256" key="13">
    <source>
        <dbReference type="RuleBase" id="RU003914"/>
    </source>
</evidence>
<dbReference type="Pfam" id="PF00254">
    <property type="entry name" value="FKBP_C"/>
    <property type="match status" value="1"/>
</dbReference>
<dbReference type="SUPFAM" id="SSF54534">
    <property type="entry name" value="FKBP-like"/>
    <property type="match status" value="1"/>
</dbReference>
<comment type="subcellular location">
    <subcellularLocation>
        <location evidence="11">Cytoplasm</location>
    </subcellularLocation>
    <text evidence="11">About half TF is bound to the ribosome near the polypeptide exit tunnel while the other half is free in the cytoplasm.</text>
</comment>
<evidence type="ECO:0000256" key="7">
    <source>
        <dbReference type="ARBA" id="ARBA00023186"/>
    </source>
</evidence>
<evidence type="ECO:0000256" key="1">
    <source>
        <dbReference type="ARBA" id="ARBA00000971"/>
    </source>
</evidence>
<gene>
    <name evidence="11 15" type="primary">tig</name>
    <name evidence="15" type="ORF">H4O21_04995</name>
</gene>
<evidence type="ECO:0000256" key="11">
    <source>
        <dbReference type="HAMAP-Rule" id="MF_00303"/>
    </source>
</evidence>
<dbReference type="PANTHER" id="PTHR30560:SF3">
    <property type="entry name" value="TRIGGER FACTOR-LIKE PROTEIN TIG, CHLOROPLASTIC"/>
    <property type="match status" value="1"/>
</dbReference>
<dbReference type="EC" id="5.2.1.8" evidence="3 11"/>
<dbReference type="InterPro" id="IPR036611">
    <property type="entry name" value="Trigger_fac_ribosome-bd_sf"/>
</dbReference>
<evidence type="ECO:0000256" key="3">
    <source>
        <dbReference type="ARBA" id="ARBA00013194"/>
    </source>
</evidence>
<keyword evidence="7 11" id="KW-0143">Chaperone</keyword>
<keyword evidence="8 11" id="KW-0413">Isomerase</keyword>
<dbReference type="SUPFAM" id="SSF109998">
    <property type="entry name" value="Triger factor/SurA peptide-binding domain-like"/>
    <property type="match status" value="1"/>
</dbReference>
<dbReference type="Gene3D" id="1.10.3120.10">
    <property type="entry name" value="Trigger factor, C-terminal domain"/>
    <property type="match status" value="1"/>
</dbReference>
<evidence type="ECO:0000256" key="5">
    <source>
        <dbReference type="ARBA" id="ARBA00022618"/>
    </source>
</evidence>
<dbReference type="HAMAP" id="MF_00303">
    <property type="entry name" value="Trigger_factor_Tig"/>
    <property type="match status" value="1"/>
</dbReference>
<protein>
    <recommendedName>
        <fullName evidence="4 11">Trigger factor</fullName>
        <shortName evidence="11">TF</shortName>
        <ecNumber evidence="3 11">5.2.1.8</ecNumber>
    </recommendedName>
    <alternativeName>
        <fullName evidence="10 11">PPIase</fullName>
    </alternativeName>
</protein>
<dbReference type="InterPro" id="IPR005215">
    <property type="entry name" value="Trig_fac"/>
</dbReference>
<dbReference type="PROSITE" id="PS50059">
    <property type="entry name" value="FKBP_PPIASE"/>
    <property type="match status" value="1"/>
</dbReference>
<dbReference type="InterPro" id="IPR008881">
    <property type="entry name" value="Trigger_fac_ribosome-bd_bac"/>
</dbReference>
<evidence type="ECO:0000256" key="4">
    <source>
        <dbReference type="ARBA" id="ARBA00016902"/>
    </source>
</evidence>
<dbReference type="GO" id="GO:0051301">
    <property type="term" value="P:cell division"/>
    <property type="evidence" value="ECO:0007669"/>
    <property type="project" value="UniProtKB-KW"/>
</dbReference>
<dbReference type="GO" id="GO:0015031">
    <property type="term" value="P:protein transport"/>
    <property type="evidence" value="ECO:0007669"/>
    <property type="project" value="UniProtKB-UniRule"/>
</dbReference>
<dbReference type="AlphaFoldDB" id="A0A839IMM8"/>
<dbReference type="Proteomes" id="UP000565262">
    <property type="component" value="Unassembled WGS sequence"/>
</dbReference>
<dbReference type="GO" id="GO:0003755">
    <property type="term" value="F:peptidyl-prolyl cis-trans isomerase activity"/>
    <property type="evidence" value="ECO:0007669"/>
    <property type="project" value="UniProtKB-UniRule"/>
</dbReference>
<dbReference type="PIRSF" id="PIRSF003095">
    <property type="entry name" value="Trigger_factor"/>
    <property type="match status" value="1"/>
</dbReference>
<dbReference type="GO" id="GO:0043022">
    <property type="term" value="F:ribosome binding"/>
    <property type="evidence" value="ECO:0007669"/>
    <property type="project" value="TreeGrafter"/>
</dbReference>
<evidence type="ECO:0000313" key="16">
    <source>
        <dbReference type="Proteomes" id="UP000565262"/>
    </source>
</evidence>
<evidence type="ECO:0000313" key="15">
    <source>
        <dbReference type="EMBL" id="MBB1485970.1"/>
    </source>
</evidence>
<dbReference type="FunFam" id="3.10.50.40:FF:000001">
    <property type="entry name" value="Trigger factor"/>
    <property type="match status" value="1"/>
</dbReference>
<dbReference type="GO" id="GO:0043335">
    <property type="term" value="P:protein unfolding"/>
    <property type="evidence" value="ECO:0007669"/>
    <property type="project" value="TreeGrafter"/>
</dbReference>
<dbReference type="InterPro" id="IPR001179">
    <property type="entry name" value="PPIase_FKBP_dom"/>
</dbReference>
<dbReference type="SUPFAM" id="SSF102735">
    <property type="entry name" value="Trigger factor ribosome-binding domain"/>
    <property type="match status" value="1"/>
</dbReference>
<dbReference type="Gene3D" id="3.10.50.40">
    <property type="match status" value="1"/>
</dbReference>
<evidence type="ECO:0000256" key="10">
    <source>
        <dbReference type="ARBA" id="ARBA00029986"/>
    </source>
</evidence>
<evidence type="ECO:0000256" key="8">
    <source>
        <dbReference type="ARBA" id="ARBA00023235"/>
    </source>
</evidence>
<evidence type="ECO:0000256" key="12">
    <source>
        <dbReference type="PROSITE-ProRule" id="PRU00277"/>
    </source>
</evidence>
<organism evidence="15 16">
    <name type="scientific">Oceanospirillum sediminis</name>
    <dbReference type="NCBI Taxonomy" id="2760088"/>
    <lineage>
        <taxon>Bacteria</taxon>
        <taxon>Pseudomonadati</taxon>
        <taxon>Pseudomonadota</taxon>
        <taxon>Gammaproteobacteria</taxon>
        <taxon>Oceanospirillales</taxon>
        <taxon>Oceanospirillaceae</taxon>
        <taxon>Oceanospirillum</taxon>
    </lineage>
</organism>
<accession>A0A839IMM8</accession>
<dbReference type="Pfam" id="PF05697">
    <property type="entry name" value="Trigger_N"/>
    <property type="match status" value="1"/>
</dbReference>
<dbReference type="InterPro" id="IPR037041">
    <property type="entry name" value="Trigger_fac_C_sf"/>
</dbReference>
<dbReference type="GO" id="GO:0005737">
    <property type="term" value="C:cytoplasm"/>
    <property type="evidence" value="ECO:0007669"/>
    <property type="project" value="UniProtKB-SubCell"/>
</dbReference>
<name>A0A839IMM8_9GAMM</name>
<proteinExistence type="inferred from homology"/>
<dbReference type="GO" id="GO:0051083">
    <property type="term" value="P:'de novo' cotranslational protein folding"/>
    <property type="evidence" value="ECO:0007669"/>
    <property type="project" value="TreeGrafter"/>
</dbReference>
<sequence length="444" mass="49216">MQVSVETTSGLERRVTIQVPAAQIDNAVDERLVQTAKSARINGFRRGKVPMSFVRRQFGAEVRAEVVSEVMRTQYVEAITQEKLNPAGYPEIEANVNEAGKDLEFTATLEVYPEVEVAPLTDLAVEKPVASVSDEDLDKMTEVLRQQQAKWVEVERAATEEDRVNIDFEGFIDGEAFEGGKAEGHDLGLNSGTFIPGFEAQLVGTSAGEDKDVSVTFPEDYQAEQLKGKDAVFKVKVNSVSEQQLPELDEDFFKLYGVEEGGLEAFRADVKKNMERELEQTIKGKVKEQVVDALIAANQFDIPKALIDNEINALRQQAVQQFGGPADFDASALPAELFQDQAEKRVKLGLVMASVVESKEIKAEDDDLRAYVEKLAESYQDPQEVVDYYMGNDQMRQQLESAVLEEKVVDALLAEASVNEVEMSYDDAIKPVEKAEAAEEEVAE</sequence>
<dbReference type="Gene3D" id="3.30.70.1050">
    <property type="entry name" value="Trigger factor ribosome-binding domain"/>
    <property type="match status" value="1"/>
</dbReference>
<keyword evidence="6 11" id="KW-0697">Rotamase</keyword>
<dbReference type="InterPro" id="IPR046357">
    <property type="entry name" value="PPIase_dom_sf"/>
</dbReference>
<keyword evidence="9 11" id="KW-0131">Cell cycle</keyword>
<comment type="caution">
    <text evidence="15">The sequence shown here is derived from an EMBL/GenBank/DDBJ whole genome shotgun (WGS) entry which is preliminary data.</text>
</comment>